<feature type="transmembrane region" description="Helical" evidence="1">
    <location>
        <begin position="43"/>
        <end position="61"/>
    </location>
</feature>
<proteinExistence type="predicted"/>
<feature type="transmembrane region" description="Helical" evidence="1">
    <location>
        <begin position="7"/>
        <end position="31"/>
    </location>
</feature>
<dbReference type="Proteomes" id="UP001168380">
    <property type="component" value="Unassembled WGS sequence"/>
</dbReference>
<dbReference type="Pfam" id="PF07214">
    <property type="entry name" value="DUF1418"/>
    <property type="match status" value="1"/>
</dbReference>
<name>A0ABT8TH10_9GAMM</name>
<keyword evidence="1" id="KW-0812">Transmembrane</keyword>
<evidence type="ECO:0000313" key="2">
    <source>
        <dbReference type="EMBL" id="MDO3383295.1"/>
    </source>
</evidence>
<gene>
    <name evidence="2" type="ORF">QWI16_14025</name>
</gene>
<keyword evidence="3" id="KW-1185">Reference proteome</keyword>
<organism evidence="2 3">
    <name type="scientific">Gilvimarinus algae</name>
    <dbReference type="NCBI Taxonomy" id="3058037"/>
    <lineage>
        <taxon>Bacteria</taxon>
        <taxon>Pseudomonadati</taxon>
        <taxon>Pseudomonadota</taxon>
        <taxon>Gammaproteobacteria</taxon>
        <taxon>Cellvibrionales</taxon>
        <taxon>Cellvibrionaceae</taxon>
        <taxon>Gilvimarinus</taxon>
    </lineage>
</organism>
<sequence>MKLPIHLLVLDMLGCVLIGLGMAMQFAGLSILPEHLRFENDALVYIVVGVALMLPAVLYILGRLRRQ</sequence>
<comment type="caution">
    <text evidence="2">The sequence shown here is derived from an EMBL/GenBank/DDBJ whole genome shotgun (WGS) entry which is preliminary data.</text>
</comment>
<evidence type="ECO:0000313" key="3">
    <source>
        <dbReference type="Proteomes" id="UP001168380"/>
    </source>
</evidence>
<keyword evidence="1" id="KW-1133">Transmembrane helix</keyword>
<protein>
    <submittedName>
        <fullName evidence="2">DUF1418 family protein</fullName>
    </submittedName>
</protein>
<evidence type="ECO:0000256" key="1">
    <source>
        <dbReference type="SAM" id="Phobius"/>
    </source>
</evidence>
<dbReference type="RefSeq" id="WP_302714064.1">
    <property type="nucleotide sequence ID" value="NZ_JAULRT010000060.1"/>
</dbReference>
<accession>A0ABT8TH10</accession>
<reference evidence="2" key="1">
    <citation type="submission" date="2023-07" db="EMBL/GenBank/DDBJ databases">
        <title>Gilvimarinus algae sp. nov., isolated from the surface of Kelp.</title>
        <authorList>
            <person name="Sun Y.Y."/>
            <person name="Gong Y."/>
            <person name="Du Z.J."/>
        </authorList>
    </citation>
    <scope>NUCLEOTIDE SEQUENCE</scope>
    <source>
        <strain evidence="2">SDUM040014</strain>
    </source>
</reference>
<dbReference type="EMBL" id="JAULRT010000060">
    <property type="protein sequence ID" value="MDO3383295.1"/>
    <property type="molecule type" value="Genomic_DNA"/>
</dbReference>
<dbReference type="InterPro" id="IPR010815">
    <property type="entry name" value="DUF1418"/>
</dbReference>
<keyword evidence="1" id="KW-0472">Membrane</keyword>